<gene>
    <name evidence="1" type="ORF">IQ241_02910</name>
</gene>
<dbReference type="RefSeq" id="WP_193904916.1">
    <property type="nucleotide sequence ID" value="NZ_JADEXG010000004.1"/>
</dbReference>
<dbReference type="PANTHER" id="PTHR36166">
    <property type="entry name" value="CHROMOSOME 9, WHOLE GENOME SHOTGUN SEQUENCE"/>
    <property type="match status" value="1"/>
</dbReference>
<dbReference type="InterPro" id="IPR019587">
    <property type="entry name" value="Polyketide_cyclase/dehydratase"/>
</dbReference>
<dbReference type="SUPFAM" id="SSF55961">
    <property type="entry name" value="Bet v1-like"/>
    <property type="match status" value="1"/>
</dbReference>
<reference evidence="1" key="1">
    <citation type="submission" date="2020-10" db="EMBL/GenBank/DDBJ databases">
        <authorList>
            <person name="Castelo-Branco R."/>
            <person name="Eusebio N."/>
            <person name="Adriana R."/>
            <person name="Vieira A."/>
            <person name="Brugerolle De Fraissinette N."/>
            <person name="Rezende De Castro R."/>
            <person name="Schneider M.P."/>
            <person name="Vasconcelos V."/>
            <person name="Leao P.N."/>
        </authorList>
    </citation>
    <scope>NUCLEOTIDE SEQUENCE</scope>
    <source>
        <strain evidence="1">LEGE 07310</strain>
    </source>
</reference>
<evidence type="ECO:0000313" key="2">
    <source>
        <dbReference type="Proteomes" id="UP000636505"/>
    </source>
</evidence>
<dbReference type="InterPro" id="IPR023393">
    <property type="entry name" value="START-like_dom_sf"/>
</dbReference>
<dbReference type="PANTHER" id="PTHR36166:SF1">
    <property type="entry name" value="SRPBCC DOMAIN-CONTAINING PROTEIN"/>
    <property type="match status" value="1"/>
</dbReference>
<accession>A0A8J7A916</accession>
<comment type="caution">
    <text evidence="1">The sequence shown here is derived from an EMBL/GenBank/DDBJ whole genome shotgun (WGS) entry which is preliminary data.</text>
</comment>
<keyword evidence="2" id="KW-1185">Reference proteome</keyword>
<dbReference type="Gene3D" id="3.30.530.20">
    <property type="match status" value="1"/>
</dbReference>
<dbReference type="EMBL" id="JADEXG010000004">
    <property type="protein sequence ID" value="MBE9076256.1"/>
    <property type="molecule type" value="Genomic_DNA"/>
</dbReference>
<dbReference type="AlphaFoldDB" id="A0A8J7A916"/>
<evidence type="ECO:0000313" key="1">
    <source>
        <dbReference type="EMBL" id="MBE9076256.1"/>
    </source>
</evidence>
<sequence length="164" mass="19183">MTLHVSTRPSLQQRMALINGWTTAVVIQAPRQVVWEQVTDFEAYPEWNPFVLEAHAQFAVGKSIQFLEDLSQFGQHWITAQFLEIESPRCFVWQGHFAAPILFTVRHTFKFEAIDDRHSRFSQIHENSGLLIPFLAWRGIYCVSRQGYLDFDQALKARCEKFCY</sequence>
<dbReference type="CDD" id="cd07822">
    <property type="entry name" value="SRPBCC_4"/>
    <property type="match status" value="1"/>
</dbReference>
<dbReference type="Proteomes" id="UP000636505">
    <property type="component" value="Unassembled WGS sequence"/>
</dbReference>
<proteinExistence type="predicted"/>
<dbReference type="Pfam" id="PF10604">
    <property type="entry name" value="Polyketide_cyc2"/>
    <property type="match status" value="1"/>
</dbReference>
<protein>
    <submittedName>
        <fullName evidence="1">SRPBCC domain-containing protein</fullName>
    </submittedName>
</protein>
<organism evidence="1 2">
    <name type="scientific">Vasconcelosia minhoensis LEGE 07310</name>
    <dbReference type="NCBI Taxonomy" id="915328"/>
    <lineage>
        <taxon>Bacteria</taxon>
        <taxon>Bacillati</taxon>
        <taxon>Cyanobacteriota</taxon>
        <taxon>Cyanophyceae</taxon>
        <taxon>Nodosilineales</taxon>
        <taxon>Cymatolegaceae</taxon>
        <taxon>Vasconcelosia</taxon>
        <taxon>Vasconcelosia minhoensis</taxon>
    </lineage>
</organism>
<name>A0A8J7A916_9CYAN</name>